<keyword evidence="6" id="KW-0175">Coiled coil</keyword>
<comment type="caution">
    <text evidence="9">The sequence shown here is derived from an EMBL/GenBank/DDBJ whole genome shotgun (WGS) entry which is preliminary data.</text>
</comment>
<dbReference type="InterPro" id="IPR041679">
    <property type="entry name" value="DNA2/NAM7-like_C"/>
</dbReference>
<evidence type="ECO:0000256" key="5">
    <source>
        <dbReference type="ARBA" id="ARBA00022840"/>
    </source>
</evidence>
<dbReference type="InterPro" id="IPR050534">
    <property type="entry name" value="Coronavir_polyprotein_1ab"/>
</dbReference>
<feature type="domain" description="DNA2/NAM7 helicase helicase" evidence="7">
    <location>
        <begin position="263"/>
        <end position="554"/>
    </location>
</feature>
<dbReference type="InterPro" id="IPR041677">
    <property type="entry name" value="DNA2/NAM7_AAA_11"/>
</dbReference>
<feature type="domain" description="DNA2/NAM7 helicase-like C-terminal" evidence="8">
    <location>
        <begin position="590"/>
        <end position="770"/>
    </location>
</feature>
<dbReference type="Pfam" id="PF13086">
    <property type="entry name" value="AAA_11"/>
    <property type="match status" value="1"/>
</dbReference>
<dbReference type="EMBL" id="JAHWDF010000007">
    <property type="protein sequence ID" value="MBW2961793.1"/>
    <property type="molecule type" value="Genomic_DNA"/>
</dbReference>
<evidence type="ECO:0000259" key="8">
    <source>
        <dbReference type="Pfam" id="PF13087"/>
    </source>
</evidence>
<feature type="coiled-coil region" evidence="6">
    <location>
        <begin position="429"/>
        <end position="456"/>
    </location>
</feature>
<evidence type="ECO:0000256" key="1">
    <source>
        <dbReference type="ARBA" id="ARBA00007913"/>
    </source>
</evidence>
<evidence type="ECO:0000313" key="10">
    <source>
        <dbReference type="Proteomes" id="UP000719267"/>
    </source>
</evidence>
<evidence type="ECO:0000259" key="7">
    <source>
        <dbReference type="Pfam" id="PF13086"/>
    </source>
</evidence>
<sequence>MNFNPKDVFNYFRDCYQLDYKEFTINNILSSKYPYKWFVKTEEEFLAEDLPIIPYNNKKVLALEKEISLYNLEKKLFYGCFFILGNSKNPLIKDKRICAPLLLFPAQIETLDEERFLRIEQDNFDINRSALSLLDLREEHIKKDEFVQLLSEQIQNKNYIGLKSFLEKYVANIETEELLLFPTVWSAEKTRNFLASDKVEDDSYHMVPAAGTILVEKSESPLRVLNDLKEMAELEKFNSSLYQLLSSDRQEFSFQQSVYKTRLNTDQYKALQNAYRYSNSVIVGPPGTGKSYTITSIISDAVINNQSVLVVSKTKQAVEVLRQMLEKDFKLKNYLIHTTGHNYKVSLKAKIKRYLSGISAKINTNFDLEKVNQLSGQLDLLEQEFEAYIEKELKRSDLEFSPELSLWEKWQQFYLNTLTYNGEKLWVIFEKINQVLEQLEKEASLYSKRKIALNIKNNSHRYRDEISTFYDALDTSSFSAYKRILKQVDFEHVLKAFPIWLANLSDLNSVLPLKADCFDLVIIDEATQCDIASALPALYRAKRVVIAGDPNQLRHYSFVAKAQQFSLQEKYNLPKDKIFDYRNRSVLDLFISKMKHQEQITFLREHFRSTPSLIEFSNRQFYDNQLEILKSTPTHIEEKQIELIKVKGKRNRKGVNEIEAEQVLHQLNKIIAAYKDETLKPSIGIISPFNSQVTHLNKLLSKHYELATLRQFNILCGTPYNFQGSEREIILISFGVCPETHHSAYIHLNKPEVLNVGITRAKSLQIVITSVGKNELKNDSLFYEYLTFIENFSHFNEEENTIDQFQDEVVKALQQEGVKGIKCGYPVAGNLLDILVTNNNKNYFIDLIGYSGAYREAFSLERYKTLARTDIKTLPLHYSFWKKDSKKAIDKLMEFIS</sequence>
<evidence type="ECO:0000256" key="6">
    <source>
        <dbReference type="SAM" id="Coils"/>
    </source>
</evidence>
<accession>A0ABS6W1T1</accession>
<dbReference type="Proteomes" id="UP000719267">
    <property type="component" value="Unassembled WGS sequence"/>
</dbReference>
<organism evidence="9 10">
    <name type="scientific">Mesonia aestuariivivens</name>
    <dbReference type="NCBI Taxonomy" id="2796128"/>
    <lineage>
        <taxon>Bacteria</taxon>
        <taxon>Pseudomonadati</taxon>
        <taxon>Bacteroidota</taxon>
        <taxon>Flavobacteriia</taxon>
        <taxon>Flavobacteriales</taxon>
        <taxon>Flavobacteriaceae</taxon>
        <taxon>Mesonia</taxon>
    </lineage>
</organism>
<dbReference type="Pfam" id="PF13087">
    <property type="entry name" value="AAA_12"/>
    <property type="match status" value="1"/>
</dbReference>
<keyword evidence="10" id="KW-1185">Reference proteome</keyword>
<evidence type="ECO:0000313" key="9">
    <source>
        <dbReference type="EMBL" id="MBW2961793.1"/>
    </source>
</evidence>
<proteinExistence type="inferred from homology"/>
<dbReference type="InterPro" id="IPR047187">
    <property type="entry name" value="SF1_C_Upf1"/>
</dbReference>
<gene>
    <name evidence="9" type="ORF">KW502_08275</name>
</gene>
<dbReference type="RefSeq" id="WP_219040081.1">
    <property type="nucleotide sequence ID" value="NZ_JAHWDF010000007.1"/>
</dbReference>
<dbReference type="CDD" id="cd18808">
    <property type="entry name" value="SF1_C_Upf1"/>
    <property type="match status" value="1"/>
</dbReference>
<evidence type="ECO:0000256" key="2">
    <source>
        <dbReference type="ARBA" id="ARBA00022741"/>
    </source>
</evidence>
<reference evidence="9 10" key="1">
    <citation type="submission" date="2021-07" db="EMBL/GenBank/DDBJ databases">
        <title>Mesonia aestuariivivens sp. nov., isolated from a tidal flat.</title>
        <authorList>
            <person name="Kim Y.-O."/>
            <person name="Yoon J.-H."/>
        </authorList>
    </citation>
    <scope>NUCLEOTIDE SEQUENCE [LARGE SCALE GENOMIC DNA]</scope>
    <source>
        <strain evidence="9 10">JHPTF-M18</strain>
    </source>
</reference>
<name>A0ABS6W1T1_9FLAO</name>
<dbReference type="PANTHER" id="PTHR43788:SF8">
    <property type="entry name" value="DNA-BINDING PROTEIN SMUBP-2"/>
    <property type="match status" value="1"/>
</dbReference>
<keyword evidence="3" id="KW-0378">Hydrolase</keyword>
<protein>
    <submittedName>
        <fullName evidence="9">AAA family ATPase</fullName>
    </submittedName>
</protein>
<evidence type="ECO:0000256" key="4">
    <source>
        <dbReference type="ARBA" id="ARBA00022806"/>
    </source>
</evidence>
<keyword evidence="4" id="KW-0347">Helicase</keyword>
<dbReference type="PANTHER" id="PTHR43788">
    <property type="entry name" value="DNA2/NAM7 HELICASE FAMILY MEMBER"/>
    <property type="match status" value="1"/>
</dbReference>
<evidence type="ECO:0000256" key="3">
    <source>
        <dbReference type="ARBA" id="ARBA00022801"/>
    </source>
</evidence>
<keyword evidence="5" id="KW-0067">ATP-binding</keyword>
<comment type="similarity">
    <text evidence="1">Belongs to the DNA2/NAM7 helicase family.</text>
</comment>
<keyword evidence="2" id="KW-0547">Nucleotide-binding</keyword>